<feature type="region of interest" description="Disordered" evidence="1">
    <location>
        <begin position="67"/>
        <end position="113"/>
    </location>
</feature>
<evidence type="ECO:0000313" key="3">
    <source>
        <dbReference type="Proteomes" id="UP000280685"/>
    </source>
</evidence>
<dbReference type="EMBL" id="LR026964">
    <property type="protein sequence ID" value="VBB73273.1"/>
    <property type="molecule type" value="Genomic_DNA"/>
</dbReference>
<organism evidence="2 3">
    <name type="scientific">Podospora comata</name>
    <dbReference type="NCBI Taxonomy" id="48703"/>
    <lineage>
        <taxon>Eukaryota</taxon>
        <taxon>Fungi</taxon>
        <taxon>Dikarya</taxon>
        <taxon>Ascomycota</taxon>
        <taxon>Pezizomycotina</taxon>
        <taxon>Sordariomycetes</taxon>
        <taxon>Sordariomycetidae</taxon>
        <taxon>Sordariales</taxon>
        <taxon>Podosporaceae</taxon>
        <taxon>Podospora</taxon>
    </lineage>
</organism>
<evidence type="ECO:0000313" key="2">
    <source>
        <dbReference type="EMBL" id="VBB73273.1"/>
    </source>
</evidence>
<name>A0ABY6RY40_PODCO</name>
<reference evidence="2" key="1">
    <citation type="submission" date="2018-02" db="EMBL/GenBank/DDBJ databases">
        <authorList>
            <person name="Silar P."/>
        </authorList>
    </citation>
    <scope>NUCLEOTIDE SEQUENCE [LARGE SCALE GENOMIC DNA]</scope>
    <source>
        <strain evidence="2">T</strain>
    </source>
</reference>
<sequence length="113" mass="12137">MANRKKSHKPTPPPSSSLLNSDIGGISLSFDLSLDLSNQLRTYLCLPSGHHASSTCITCKVTADQPSVPPCFPSQQPTQPFSPNSSKWKRKISLESTTPSTNPRSRSIGRSGA</sequence>
<gene>
    <name evidence="2" type="ORF">PODCO_117205</name>
</gene>
<feature type="compositionally biased region" description="Low complexity" evidence="1">
    <location>
        <begin position="96"/>
        <end position="106"/>
    </location>
</feature>
<proteinExistence type="predicted"/>
<accession>A0ABY6RY40</accession>
<keyword evidence="3" id="KW-1185">Reference proteome</keyword>
<protein>
    <submittedName>
        <fullName evidence="2">Uncharacterized protein</fullName>
    </submittedName>
</protein>
<evidence type="ECO:0000256" key="1">
    <source>
        <dbReference type="SAM" id="MobiDB-lite"/>
    </source>
</evidence>
<feature type="region of interest" description="Disordered" evidence="1">
    <location>
        <begin position="1"/>
        <end position="20"/>
    </location>
</feature>
<dbReference type="Proteomes" id="UP000280685">
    <property type="component" value="Chromosome 1"/>
</dbReference>
<feature type="compositionally biased region" description="Low complexity" evidence="1">
    <location>
        <begin position="73"/>
        <end position="86"/>
    </location>
</feature>